<dbReference type="PANTHER" id="PTHR18968">
    <property type="entry name" value="THIAMINE PYROPHOSPHATE ENZYMES"/>
    <property type="match status" value="1"/>
</dbReference>
<dbReference type="GO" id="GO:0005948">
    <property type="term" value="C:acetolactate synthase complex"/>
    <property type="evidence" value="ECO:0007669"/>
    <property type="project" value="TreeGrafter"/>
</dbReference>
<comment type="similarity">
    <text evidence="1">Belongs to the TPP enzyme family.</text>
</comment>
<feature type="region of interest" description="Disordered" evidence="2">
    <location>
        <begin position="165"/>
        <end position="207"/>
    </location>
</feature>
<evidence type="ECO:0000256" key="1">
    <source>
        <dbReference type="ARBA" id="ARBA00007812"/>
    </source>
</evidence>
<proteinExistence type="inferred from homology"/>
<feature type="compositionally biased region" description="Basic and acidic residues" evidence="2">
    <location>
        <begin position="194"/>
        <end position="204"/>
    </location>
</feature>
<name>A0A0D6MMY2_9PROT</name>
<dbReference type="RefSeq" id="WP_241767735.1">
    <property type="nucleotide sequence ID" value="NZ_BALE01000028.1"/>
</dbReference>
<dbReference type="PANTHER" id="PTHR18968:SF129">
    <property type="entry name" value="ACETOLACTATE SYNTHASE"/>
    <property type="match status" value="1"/>
</dbReference>
<dbReference type="InterPro" id="IPR045229">
    <property type="entry name" value="TPP_enz"/>
</dbReference>
<dbReference type="GO" id="GO:0030976">
    <property type="term" value="F:thiamine pyrophosphate binding"/>
    <property type="evidence" value="ECO:0007669"/>
    <property type="project" value="InterPro"/>
</dbReference>
<dbReference type="Gene3D" id="3.40.50.970">
    <property type="match status" value="1"/>
</dbReference>
<dbReference type="GO" id="GO:0009097">
    <property type="term" value="P:isoleucine biosynthetic process"/>
    <property type="evidence" value="ECO:0007669"/>
    <property type="project" value="TreeGrafter"/>
</dbReference>
<dbReference type="InterPro" id="IPR012001">
    <property type="entry name" value="Thiamin_PyroP_enz_TPP-bd_dom"/>
</dbReference>
<reference evidence="4 5" key="1">
    <citation type="submission" date="2012-10" db="EMBL/GenBank/DDBJ databases">
        <title>Genome sequencing of Tanticharoenia sakaeratensis NBRC 103193.</title>
        <authorList>
            <person name="Azuma Y."/>
            <person name="Hadano H."/>
            <person name="Hirakawa H."/>
            <person name="Matsushita K."/>
        </authorList>
    </citation>
    <scope>NUCLEOTIDE SEQUENCE [LARGE SCALE GENOMIC DNA]</scope>
    <source>
        <strain evidence="4 5">NBRC 103193</strain>
    </source>
</reference>
<dbReference type="FunFam" id="3.40.50.970:FF:000007">
    <property type="entry name" value="Acetolactate synthase"/>
    <property type="match status" value="1"/>
</dbReference>
<evidence type="ECO:0000313" key="5">
    <source>
        <dbReference type="Proteomes" id="UP000032679"/>
    </source>
</evidence>
<dbReference type="EMBL" id="BALE01000028">
    <property type="protein sequence ID" value="GAN54658.1"/>
    <property type="molecule type" value="Genomic_DNA"/>
</dbReference>
<dbReference type="GO" id="GO:0050660">
    <property type="term" value="F:flavin adenine dinucleotide binding"/>
    <property type="evidence" value="ECO:0007669"/>
    <property type="project" value="TreeGrafter"/>
</dbReference>
<dbReference type="GO" id="GO:0009099">
    <property type="term" value="P:L-valine biosynthetic process"/>
    <property type="evidence" value="ECO:0007669"/>
    <property type="project" value="TreeGrafter"/>
</dbReference>
<feature type="region of interest" description="Disordered" evidence="2">
    <location>
        <begin position="223"/>
        <end position="242"/>
    </location>
</feature>
<dbReference type="Proteomes" id="UP000032679">
    <property type="component" value="Unassembled WGS sequence"/>
</dbReference>
<evidence type="ECO:0000256" key="2">
    <source>
        <dbReference type="SAM" id="MobiDB-lite"/>
    </source>
</evidence>
<feature type="compositionally biased region" description="Basic residues" evidence="2">
    <location>
        <begin position="183"/>
        <end position="193"/>
    </location>
</feature>
<evidence type="ECO:0000313" key="4">
    <source>
        <dbReference type="EMBL" id="GAN54658.1"/>
    </source>
</evidence>
<protein>
    <submittedName>
        <fullName evidence="4">Thiamine pyrophosphate TPP binding domain-containing protein</fullName>
    </submittedName>
</protein>
<dbReference type="InterPro" id="IPR029061">
    <property type="entry name" value="THDP-binding"/>
</dbReference>
<gene>
    <name evidence="4" type="ORF">Tasa_028_025</name>
</gene>
<feature type="domain" description="Thiamine pyrophosphate enzyme N-terminal TPP-binding" evidence="3">
    <location>
        <begin position="3"/>
        <end position="119"/>
    </location>
</feature>
<dbReference type="CDD" id="cd07035">
    <property type="entry name" value="TPP_PYR_POX_like"/>
    <property type="match status" value="1"/>
</dbReference>
<dbReference type="STRING" id="1231623.Tasa_028_025"/>
<keyword evidence="5" id="KW-1185">Reference proteome</keyword>
<comment type="caution">
    <text evidence="4">The sequence shown here is derived from an EMBL/GenBank/DDBJ whole genome shotgun (WGS) entry which is preliminary data.</text>
</comment>
<dbReference type="Pfam" id="PF02776">
    <property type="entry name" value="TPP_enzyme_N"/>
    <property type="match status" value="1"/>
</dbReference>
<evidence type="ECO:0000259" key="3">
    <source>
        <dbReference type="Pfam" id="PF02776"/>
    </source>
</evidence>
<organism evidence="4 5">
    <name type="scientific">Tanticharoenia sakaeratensis NBRC 103193</name>
    <dbReference type="NCBI Taxonomy" id="1231623"/>
    <lineage>
        <taxon>Bacteria</taxon>
        <taxon>Pseudomonadati</taxon>
        <taxon>Pseudomonadota</taxon>
        <taxon>Alphaproteobacteria</taxon>
        <taxon>Acetobacterales</taxon>
        <taxon>Acetobacteraceae</taxon>
        <taxon>Tanticharoenia</taxon>
    </lineage>
</organism>
<accession>A0A0D6MMY2</accession>
<dbReference type="SUPFAM" id="SSF52518">
    <property type="entry name" value="Thiamin diphosphate-binding fold (THDP-binding)"/>
    <property type="match status" value="1"/>
</dbReference>
<dbReference type="AlphaFoldDB" id="A0A0D6MMY2"/>
<dbReference type="GO" id="GO:0003984">
    <property type="term" value="F:acetolactate synthase activity"/>
    <property type="evidence" value="ECO:0007669"/>
    <property type="project" value="TreeGrafter"/>
</dbReference>
<sequence>MSRTVADAIVACLKQEGVEVIFGIPGEENIRLVMALEGSGIRFILTRHEQAAAFMADMYGRLTGRAGVCTATLGPGAINLLLGVADATTDSTPLVALTAQVGLNRIYRESHQSVDLVAMFRPVTKWADIVLTPQSVPEMVRKAFSLACSERPGATYLAIPQDIEAAPAPPRLHTPARNALPRSRPRRRPHRRGRDTPEDCETTRHSRRTRCRPCTRIGCARKAVGSPERARRDDIHGQGGHT</sequence>